<name>A0AAN6LUP1_9PLEO</name>
<evidence type="ECO:0000313" key="1">
    <source>
        <dbReference type="EMBL" id="KAK3204089.1"/>
    </source>
</evidence>
<comment type="caution">
    <text evidence="1">The sequence shown here is derived from an EMBL/GenBank/DDBJ whole genome shotgun (WGS) entry which is preliminary data.</text>
</comment>
<gene>
    <name evidence="1" type="ORF">GRF29_106g1681713</name>
</gene>
<accession>A0AAN6LUP1</accession>
<organism evidence="1 2">
    <name type="scientific">Pseudopithomyces chartarum</name>
    <dbReference type="NCBI Taxonomy" id="1892770"/>
    <lineage>
        <taxon>Eukaryota</taxon>
        <taxon>Fungi</taxon>
        <taxon>Dikarya</taxon>
        <taxon>Ascomycota</taxon>
        <taxon>Pezizomycotina</taxon>
        <taxon>Dothideomycetes</taxon>
        <taxon>Pleosporomycetidae</taxon>
        <taxon>Pleosporales</taxon>
        <taxon>Massarineae</taxon>
        <taxon>Didymosphaeriaceae</taxon>
        <taxon>Pseudopithomyces</taxon>
    </lineage>
</organism>
<sequence>MPPRHRHLHRHTRLILSPTQLPKQVPHRLLSPPQQPALNHRLPTRRPKLQIRSPLHQHPRNTHVIRAHGSHQRRTPRRLLTLSIYLRPRCKQHANYIIPPMETSQHQRSLSPRIPRLNLHTALHQNPHNAHMSPPGRTPQPPLHILPLHTQRTHHPHYILLPFFRRHHHRRLSPRVPSADIHAHLPEEKFHRRHGTCCSSVVQHRIPVWSGGGGQNGAMRMQ</sequence>
<proteinExistence type="predicted"/>
<protein>
    <submittedName>
        <fullName evidence="1">Uncharacterized protein</fullName>
    </submittedName>
</protein>
<evidence type="ECO:0000313" key="2">
    <source>
        <dbReference type="Proteomes" id="UP001280581"/>
    </source>
</evidence>
<dbReference type="AlphaFoldDB" id="A0AAN6LUP1"/>
<dbReference type="EMBL" id="WVTA01000010">
    <property type="protein sequence ID" value="KAK3204089.1"/>
    <property type="molecule type" value="Genomic_DNA"/>
</dbReference>
<keyword evidence="2" id="KW-1185">Reference proteome</keyword>
<reference evidence="1 2" key="1">
    <citation type="submission" date="2021-02" db="EMBL/GenBank/DDBJ databases">
        <title>Genome assembly of Pseudopithomyces chartarum.</title>
        <authorList>
            <person name="Jauregui R."/>
            <person name="Singh J."/>
            <person name="Voisey C."/>
        </authorList>
    </citation>
    <scope>NUCLEOTIDE SEQUENCE [LARGE SCALE GENOMIC DNA]</scope>
    <source>
        <strain evidence="1 2">AGR01</strain>
    </source>
</reference>
<dbReference type="Proteomes" id="UP001280581">
    <property type="component" value="Unassembled WGS sequence"/>
</dbReference>